<keyword evidence="3" id="KW-1185">Reference proteome</keyword>
<keyword evidence="1" id="KW-0472">Membrane</keyword>
<reference evidence="2" key="1">
    <citation type="journal article" date="2014" name="Int. J. Syst. Evol. Microbiol.">
        <title>Complete genome sequence of Corynebacterium casei LMG S-19264T (=DSM 44701T), isolated from a smear-ripened cheese.</title>
        <authorList>
            <consortium name="US DOE Joint Genome Institute (JGI-PGF)"/>
            <person name="Walter F."/>
            <person name="Albersmeier A."/>
            <person name="Kalinowski J."/>
            <person name="Ruckert C."/>
        </authorList>
    </citation>
    <scope>NUCLEOTIDE SEQUENCE</scope>
    <source>
        <strain evidence="2">CGMCC 1.7086</strain>
    </source>
</reference>
<dbReference type="AlphaFoldDB" id="A0A917Z1N1"/>
<accession>A0A917Z1N1</accession>
<gene>
    <name evidence="2" type="ORF">GCM10010982_24120</name>
</gene>
<name>A0A917Z1N1_9ALTE</name>
<organism evidence="2 3">
    <name type="scientific">Bowmanella pacifica</name>
    <dbReference type="NCBI Taxonomy" id="502051"/>
    <lineage>
        <taxon>Bacteria</taxon>
        <taxon>Pseudomonadati</taxon>
        <taxon>Pseudomonadota</taxon>
        <taxon>Gammaproteobacteria</taxon>
        <taxon>Alteromonadales</taxon>
        <taxon>Alteromonadaceae</taxon>
        <taxon>Bowmanella</taxon>
    </lineage>
</organism>
<dbReference type="Pfam" id="PF09656">
    <property type="entry name" value="PGPGW"/>
    <property type="match status" value="1"/>
</dbReference>
<evidence type="ECO:0008006" key="4">
    <source>
        <dbReference type="Google" id="ProtNLM"/>
    </source>
</evidence>
<sequence length="72" mass="8065">MKSLRIGLGMTFTLIGTVLFILPGSILFLLAGLVLLSVDFPVARQWLKRCQRGMYKGASRLDSILLNRKLSR</sequence>
<keyword evidence="1" id="KW-0812">Transmembrane</keyword>
<protein>
    <recommendedName>
        <fullName evidence="4">Tellurium resistance protein TerC</fullName>
    </recommendedName>
</protein>
<evidence type="ECO:0000313" key="3">
    <source>
        <dbReference type="Proteomes" id="UP000606935"/>
    </source>
</evidence>
<dbReference type="RefSeq" id="WP_188695238.1">
    <property type="nucleotide sequence ID" value="NZ_BMLS01000003.1"/>
</dbReference>
<feature type="transmembrane region" description="Helical" evidence="1">
    <location>
        <begin position="12"/>
        <end position="38"/>
    </location>
</feature>
<reference evidence="2" key="2">
    <citation type="submission" date="2020-09" db="EMBL/GenBank/DDBJ databases">
        <authorList>
            <person name="Sun Q."/>
            <person name="Zhou Y."/>
        </authorList>
    </citation>
    <scope>NUCLEOTIDE SEQUENCE</scope>
    <source>
        <strain evidence="2">CGMCC 1.7086</strain>
    </source>
</reference>
<comment type="caution">
    <text evidence="2">The sequence shown here is derived from an EMBL/GenBank/DDBJ whole genome shotgun (WGS) entry which is preliminary data.</text>
</comment>
<evidence type="ECO:0000313" key="2">
    <source>
        <dbReference type="EMBL" id="GGO70486.1"/>
    </source>
</evidence>
<dbReference type="Proteomes" id="UP000606935">
    <property type="component" value="Unassembled WGS sequence"/>
</dbReference>
<evidence type="ECO:0000256" key="1">
    <source>
        <dbReference type="SAM" id="Phobius"/>
    </source>
</evidence>
<dbReference type="EMBL" id="BMLS01000003">
    <property type="protein sequence ID" value="GGO70486.1"/>
    <property type="molecule type" value="Genomic_DNA"/>
</dbReference>
<dbReference type="InterPro" id="IPR019099">
    <property type="entry name" value="Uncharacterised_PGPGW_TM"/>
</dbReference>
<keyword evidence="1" id="KW-1133">Transmembrane helix</keyword>
<proteinExistence type="predicted"/>